<dbReference type="EMBL" id="AP027731">
    <property type="protein sequence ID" value="BDZ45913.1"/>
    <property type="molecule type" value="Genomic_DNA"/>
</dbReference>
<dbReference type="InterPro" id="IPR029044">
    <property type="entry name" value="Nucleotide-diphossugar_trans"/>
</dbReference>
<keyword evidence="4 7" id="KW-0808">Transferase</keyword>
<evidence type="ECO:0000259" key="6">
    <source>
        <dbReference type="Pfam" id="PF19320"/>
    </source>
</evidence>
<dbReference type="SUPFAM" id="SSF53448">
    <property type="entry name" value="Nucleotide-diphospho-sugar transferases"/>
    <property type="match status" value="1"/>
</dbReference>
<dbReference type="PANTHER" id="PTHR43179:SF12">
    <property type="entry name" value="GALACTOFURANOSYLTRANSFERASE GLFT2"/>
    <property type="match status" value="1"/>
</dbReference>
<evidence type="ECO:0000256" key="4">
    <source>
        <dbReference type="ARBA" id="ARBA00022679"/>
    </source>
</evidence>
<evidence type="ECO:0000256" key="1">
    <source>
        <dbReference type="ARBA" id="ARBA00004776"/>
    </source>
</evidence>
<dbReference type="InterPro" id="IPR045699">
    <property type="entry name" value="GlfT2_C"/>
</dbReference>
<gene>
    <name evidence="7" type="ORF">GCM10025866_18220</name>
</gene>
<comment type="pathway">
    <text evidence="1">Cell wall biogenesis; cell wall polysaccharide biosynthesis.</text>
</comment>
<evidence type="ECO:0000259" key="5">
    <source>
        <dbReference type="Pfam" id="PF17994"/>
    </source>
</evidence>
<dbReference type="InterPro" id="IPR040492">
    <property type="entry name" value="GlfT2_N"/>
</dbReference>
<reference evidence="8" key="1">
    <citation type="journal article" date="2019" name="Int. J. Syst. Evol. Microbiol.">
        <title>The Global Catalogue of Microorganisms (GCM) 10K type strain sequencing project: providing services to taxonomists for standard genome sequencing and annotation.</title>
        <authorList>
            <consortium name="The Broad Institute Genomics Platform"/>
            <consortium name="The Broad Institute Genome Sequencing Center for Infectious Disease"/>
            <person name="Wu L."/>
            <person name="Ma J."/>
        </authorList>
    </citation>
    <scope>NUCLEOTIDE SEQUENCE [LARGE SCALE GENOMIC DNA]</scope>
    <source>
        <strain evidence="8">NBRC 108725</strain>
    </source>
</reference>
<proteinExistence type="inferred from homology"/>
<evidence type="ECO:0000256" key="3">
    <source>
        <dbReference type="ARBA" id="ARBA00022676"/>
    </source>
</evidence>
<evidence type="ECO:0000313" key="8">
    <source>
        <dbReference type="Proteomes" id="UP001321498"/>
    </source>
</evidence>
<organism evidence="7 8">
    <name type="scientific">Naasia aerilata</name>
    <dbReference type="NCBI Taxonomy" id="1162966"/>
    <lineage>
        <taxon>Bacteria</taxon>
        <taxon>Bacillati</taxon>
        <taxon>Actinomycetota</taxon>
        <taxon>Actinomycetes</taxon>
        <taxon>Micrococcales</taxon>
        <taxon>Microbacteriaceae</taxon>
        <taxon>Naasia</taxon>
    </lineage>
</organism>
<accession>A0ABM8GCE1</accession>
<dbReference type="Proteomes" id="UP001321498">
    <property type="component" value="Chromosome"/>
</dbReference>
<evidence type="ECO:0000313" key="7">
    <source>
        <dbReference type="EMBL" id="BDZ45913.1"/>
    </source>
</evidence>
<keyword evidence="8" id="KW-1185">Reference proteome</keyword>
<dbReference type="RefSeq" id="WP_286279143.1">
    <property type="nucleotide sequence ID" value="NZ_AP027731.1"/>
</dbReference>
<dbReference type="GO" id="GO:0016740">
    <property type="term" value="F:transferase activity"/>
    <property type="evidence" value="ECO:0007669"/>
    <property type="project" value="UniProtKB-KW"/>
</dbReference>
<feature type="domain" description="Galactofuranosyltransferase-2 C-terminal" evidence="6">
    <location>
        <begin position="473"/>
        <end position="667"/>
    </location>
</feature>
<name>A0ABM8GCE1_9MICO</name>
<dbReference type="Pfam" id="PF19320">
    <property type="entry name" value="GlfT2_domain3"/>
    <property type="match status" value="1"/>
</dbReference>
<dbReference type="Pfam" id="PF13641">
    <property type="entry name" value="Glyco_tranf_2_3"/>
    <property type="match status" value="1"/>
</dbReference>
<protein>
    <submittedName>
        <fullName evidence="7">Glycosyl transferase</fullName>
    </submittedName>
</protein>
<dbReference type="Pfam" id="PF17994">
    <property type="entry name" value="Glft2_N"/>
    <property type="match status" value="1"/>
</dbReference>
<evidence type="ECO:0000256" key="2">
    <source>
        <dbReference type="ARBA" id="ARBA00006739"/>
    </source>
</evidence>
<comment type="similarity">
    <text evidence="2">Belongs to the glycosyltransferase 2 family.</text>
</comment>
<sequence>MTSTLPAAVPVGTAVDLDLVQRVILPAEHDPDILPLYVDADTWTSFPLYEDEGTLQQQRGFLQPDTDRAVVRLSERGVLGSLIEDRGFRVPHRRKVSFGTYFNAFPTSYWRRWTTLEGITLRVRTSGEGQILLYRSNARGVVQRVDSVSVSGDNTAEFELDFAFFTDGGWYWFDLAAEEQDFALEEAGWYAPAGSSPTRGRSGTTSVAITTLNRGEYCAKLLADIGSRPDVLALVDRVFVVDQGSEKIKDAAGFALAQERLGAKLRVIEQANIGGSGGFARGMFETLEAGESDNVLLLDDDIAIEPESIRRALKFGDYLTAPAIVGGHMFDMYDKSHLLAFAEGVERWNFMWGPITPPGHDFATSNLRQTRWLHRRVDADYNGWWMSMIPVEVLRETGLSLPVFIKWDDAEYSLRAAERGFPTVTLPGAAVWHISWVDKDDSQDWQAFYHARNRLVAALLHSPFPKGGGLTRANLALDLKHLLSMQYFAAAARAEAYRSVLAGPESLFAELGTRLPKVRELASRFPDGVPIRDKNALPVVRPGGPAPQSHKRNYPTRAETLPWLAKTLRRHYLQPASVKDETPPQVHLPFSDARWWVVPAYDSLLVTNAEGSGVLWHRRDRGLFRSGLWRSIRFRQRLRAEWPELSRRYRESLGDLTSVESWRRVFSGTE</sequence>
<dbReference type="PANTHER" id="PTHR43179">
    <property type="entry name" value="RHAMNOSYLTRANSFERASE WBBL"/>
    <property type="match status" value="1"/>
</dbReference>
<feature type="domain" description="Galactofuranosyltransferase GlfT2 N-terminal" evidence="5">
    <location>
        <begin position="88"/>
        <end position="192"/>
    </location>
</feature>
<dbReference type="Gene3D" id="3.90.550.60">
    <property type="match status" value="1"/>
</dbReference>
<keyword evidence="3" id="KW-0328">Glycosyltransferase</keyword>